<dbReference type="Proteomes" id="UP000295008">
    <property type="component" value="Unassembled WGS sequence"/>
</dbReference>
<accession>A0A4R1SBB1</accession>
<evidence type="ECO:0000313" key="1">
    <source>
        <dbReference type="EMBL" id="TCL76833.1"/>
    </source>
</evidence>
<keyword evidence="2" id="KW-1185">Reference proteome</keyword>
<sequence>MFNKIPKCLLEAELILQIGQIQYFLDKVADVDATAREEVDQALKHLYKAKKILKLDQVN</sequence>
<gene>
    <name evidence="1" type="ORF">EDC14_1001116</name>
</gene>
<evidence type="ECO:0000313" key="2">
    <source>
        <dbReference type="Proteomes" id="UP000295008"/>
    </source>
</evidence>
<proteinExistence type="predicted"/>
<reference evidence="1 2" key="1">
    <citation type="submission" date="2019-03" db="EMBL/GenBank/DDBJ databases">
        <title>Genomic Encyclopedia of Type Strains, Phase IV (KMG-IV): sequencing the most valuable type-strain genomes for metagenomic binning, comparative biology and taxonomic classification.</title>
        <authorList>
            <person name="Goeker M."/>
        </authorList>
    </citation>
    <scope>NUCLEOTIDE SEQUENCE [LARGE SCALE GENOMIC DNA]</scope>
    <source>
        <strain evidence="1 2">LX-B</strain>
    </source>
</reference>
<organism evidence="1 2">
    <name type="scientific">Hydrogenispora ethanolica</name>
    <dbReference type="NCBI Taxonomy" id="1082276"/>
    <lineage>
        <taxon>Bacteria</taxon>
        <taxon>Bacillati</taxon>
        <taxon>Bacillota</taxon>
        <taxon>Hydrogenispora</taxon>
    </lineage>
</organism>
<comment type="caution">
    <text evidence="1">The sequence shown here is derived from an EMBL/GenBank/DDBJ whole genome shotgun (WGS) entry which is preliminary data.</text>
</comment>
<dbReference type="RefSeq" id="WP_132012233.1">
    <property type="nucleotide sequence ID" value="NZ_SLUN01000001.1"/>
</dbReference>
<dbReference type="EMBL" id="SLUN01000001">
    <property type="protein sequence ID" value="TCL76833.1"/>
    <property type="molecule type" value="Genomic_DNA"/>
</dbReference>
<dbReference type="AlphaFoldDB" id="A0A4R1SBB1"/>
<name>A0A4R1SBB1_HYDET</name>
<protein>
    <submittedName>
        <fullName evidence="1">Uncharacterized protein</fullName>
    </submittedName>
</protein>